<gene>
    <name evidence="2" type="ordered locus">trd_0905</name>
</gene>
<feature type="binding site" evidence="1">
    <location>
        <begin position="95"/>
        <end position="98"/>
    </location>
    <ligand>
        <name>substrate</name>
    </ligand>
</feature>
<sequence>MTTREPQAHESLVAQACREFVELGVATVYEASGRQGLIDAPLVPILTGRRVAGPALTVLCGQGDNLMVHAVMEHVFPGSVLVITMPEPEPVALVGELLAIQAHVRGAAALLVDAAVRDLEELRAMELPVWTRFVRVRGATKEKVGEIDIPVVVGGARIEPRDIIVLDDDGAVVVPRDRVASVLDAARARAEREARMRERLRAGELSFDLHGLRSLIADRRSGQGIGR</sequence>
<keyword evidence="1" id="KW-0460">Magnesium</keyword>
<dbReference type="InterPro" id="IPR036704">
    <property type="entry name" value="RraA/RraA-like_sf"/>
</dbReference>
<keyword evidence="2" id="KW-0489">Methyltransferase</keyword>
<dbReference type="Gene3D" id="3.50.30.40">
    <property type="entry name" value="Ribonuclease E inhibitor RraA/RraA-like"/>
    <property type="match status" value="1"/>
</dbReference>
<dbReference type="InterPro" id="IPR005493">
    <property type="entry name" value="RraA/RraA-like"/>
</dbReference>
<comment type="cofactor">
    <cofactor evidence="1">
        <name>Mg(2+)</name>
        <dbReference type="ChEBI" id="CHEBI:18420"/>
    </cofactor>
</comment>
<dbReference type="SUPFAM" id="SSF89562">
    <property type="entry name" value="RraA-like"/>
    <property type="match status" value="1"/>
</dbReference>
<evidence type="ECO:0000313" key="3">
    <source>
        <dbReference type="Proteomes" id="UP000000447"/>
    </source>
</evidence>
<evidence type="ECO:0000313" key="2">
    <source>
        <dbReference type="EMBL" id="ACM06226.1"/>
    </source>
</evidence>
<dbReference type="OrthoDB" id="943692at2"/>
<protein>
    <submittedName>
        <fullName evidence="2">Demethylmenaquinone methyltransferase</fullName>
    </submittedName>
</protein>
<dbReference type="eggNOG" id="COG0684">
    <property type="taxonomic scope" value="Bacteria"/>
</dbReference>
<keyword evidence="1" id="KW-0479">Metal-binding</keyword>
<organism evidence="2 3">
    <name type="scientific">Thermomicrobium roseum (strain ATCC 27502 / DSM 5159 / P-2)</name>
    <dbReference type="NCBI Taxonomy" id="309801"/>
    <lineage>
        <taxon>Bacteria</taxon>
        <taxon>Pseudomonadati</taxon>
        <taxon>Thermomicrobiota</taxon>
        <taxon>Thermomicrobia</taxon>
        <taxon>Thermomicrobiales</taxon>
        <taxon>Thermomicrobiaceae</taxon>
        <taxon>Thermomicrobium</taxon>
    </lineage>
</organism>
<reference evidence="2 3" key="1">
    <citation type="journal article" date="2009" name="PLoS ONE">
        <title>Complete genome sequence of the aerobic CO-oxidizing thermophile Thermomicrobium roseum.</title>
        <authorList>
            <person name="Wu D."/>
            <person name="Raymond J."/>
            <person name="Wu M."/>
            <person name="Chatterji S."/>
            <person name="Ren Q."/>
            <person name="Graham J.E."/>
            <person name="Bryant D.A."/>
            <person name="Robb F."/>
            <person name="Colman A."/>
            <person name="Tallon L.J."/>
            <person name="Badger J.H."/>
            <person name="Madupu R."/>
            <person name="Ward N.L."/>
            <person name="Eisen J.A."/>
        </authorList>
    </citation>
    <scope>NUCLEOTIDE SEQUENCE [LARGE SCALE GENOMIC DNA]</scope>
    <source>
        <strain evidence="3">ATCC 27502 / DSM 5159 / P-2</strain>
    </source>
</reference>
<dbReference type="PANTHER" id="PTHR33254">
    <property type="entry name" value="4-HYDROXY-4-METHYL-2-OXOGLUTARATE ALDOLASE 3-RELATED"/>
    <property type="match status" value="1"/>
</dbReference>
<feature type="binding site" evidence="1">
    <location>
        <position position="117"/>
    </location>
    <ligand>
        <name>substrate</name>
    </ligand>
</feature>
<dbReference type="GO" id="GO:0032259">
    <property type="term" value="P:methylation"/>
    <property type="evidence" value="ECO:0007669"/>
    <property type="project" value="UniProtKB-KW"/>
</dbReference>
<proteinExistence type="predicted"/>
<dbReference type="EMBL" id="CP001275">
    <property type="protein sequence ID" value="ACM06226.1"/>
    <property type="molecule type" value="Genomic_DNA"/>
</dbReference>
<dbReference type="STRING" id="309801.trd_0905"/>
<dbReference type="GO" id="GO:0046872">
    <property type="term" value="F:metal ion binding"/>
    <property type="evidence" value="ECO:0007669"/>
    <property type="project" value="UniProtKB-KW"/>
</dbReference>
<accession>B9KZI4</accession>
<dbReference type="HOGENOM" id="CLU_072626_3_2_0"/>
<evidence type="ECO:0000256" key="1">
    <source>
        <dbReference type="PIRSR" id="PIRSR605493-1"/>
    </source>
</evidence>
<dbReference type="Proteomes" id="UP000000447">
    <property type="component" value="Chromosome"/>
</dbReference>
<dbReference type="Pfam" id="PF03737">
    <property type="entry name" value="RraA-like"/>
    <property type="match status" value="1"/>
</dbReference>
<dbReference type="NCBIfam" id="NF006731">
    <property type="entry name" value="PRK09262.1"/>
    <property type="match status" value="1"/>
</dbReference>
<dbReference type="RefSeq" id="WP_012642283.1">
    <property type="nucleotide sequence ID" value="NC_011959.1"/>
</dbReference>
<dbReference type="KEGG" id="tro:trd_0905"/>
<dbReference type="CDD" id="cd16841">
    <property type="entry name" value="RraA_family"/>
    <property type="match status" value="1"/>
</dbReference>
<feature type="binding site" evidence="1">
    <location>
        <position position="118"/>
    </location>
    <ligand>
        <name>Mg(2+)</name>
        <dbReference type="ChEBI" id="CHEBI:18420"/>
    </ligand>
</feature>
<name>B9KZI4_THERP</name>
<keyword evidence="2" id="KW-0808">Transferase</keyword>
<keyword evidence="3" id="KW-1185">Reference proteome</keyword>
<dbReference type="PANTHER" id="PTHR33254:SF16">
    <property type="entry name" value="BLR3842 PROTEIN"/>
    <property type="match status" value="1"/>
</dbReference>
<dbReference type="AlphaFoldDB" id="B9KZI4"/>
<dbReference type="GO" id="GO:0008168">
    <property type="term" value="F:methyltransferase activity"/>
    <property type="evidence" value="ECO:0007669"/>
    <property type="project" value="UniProtKB-KW"/>
</dbReference>